<sequence length="329" mass="35552">MHGAHDAAPISAAVARAAVAWLVELQTEDTSAQAQARQGLQAWLAQHPEHRRAWQRIEAVNGRLRDIASPVGAALAHAMLAPPRSPGRRHALKILTLAFFTGSSAWLAQEQLPWQHWRADLRTAVGERGDHTLADGTRLQLNTDTAVKLAYAPGERRIVLLAGELLATTGHADERPFVLATQHGTLRPLGTRFSVRRMDHLTRLDVFEGAVEIRTSAGSETRTVSAGQRASFGAHAIGPAQAASDSDAAWTDGMLVANGMRLADFLAELARHRRGHLGCDAAVASLRVSGTYQLAAPEAVITALLASLPIQARYLTRYWLTIEALQRDG</sequence>
<dbReference type="Proteomes" id="UP000662821">
    <property type="component" value="Chromosome"/>
</dbReference>
<dbReference type="PIRSF" id="PIRSF018266">
    <property type="entry name" value="FecR"/>
    <property type="match status" value="1"/>
</dbReference>
<dbReference type="EMBL" id="CP071520">
    <property type="protein sequence ID" value="QSX93945.1"/>
    <property type="molecule type" value="Genomic_DNA"/>
</dbReference>
<dbReference type="PANTHER" id="PTHR30273:SF2">
    <property type="entry name" value="PROTEIN FECR"/>
    <property type="match status" value="1"/>
</dbReference>
<evidence type="ECO:0000259" key="1">
    <source>
        <dbReference type="Pfam" id="PF04773"/>
    </source>
</evidence>
<organism evidence="3 4">
    <name type="scientific">Janthinobacterium lividum</name>
    <dbReference type="NCBI Taxonomy" id="29581"/>
    <lineage>
        <taxon>Bacteria</taxon>
        <taxon>Pseudomonadati</taxon>
        <taxon>Pseudomonadota</taxon>
        <taxon>Betaproteobacteria</taxon>
        <taxon>Burkholderiales</taxon>
        <taxon>Oxalobacteraceae</taxon>
        <taxon>Janthinobacterium</taxon>
    </lineage>
</organism>
<dbReference type="InterPro" id="IPR006860">
    <property type="entry name" value="FecR"/>
</dbReference>
<evidence type="ECO:0000259" key="2">
    <source>
        <dbReference type="Pfam" id="PF16220"/>
    </source>
</evidence>
<dbReference type="Pfam" id="PF04773">
    <property type="entry name" value="FecR"/>
    <property type="match status" value="1"/>
</dbReference>
<reference evidence="3 4" key="1">
    <citation type="submission" date="2021-03" db="EMBL/GenBank/DDBJ databases">
        <title>Draft genome sequence of Janthinobacterium sp. strain PLB02 isolated from infected primmorphs (Lubomirskia baicalensis).</title>
        <authorList>
            <person name="Chernogor L.I."/>
            <person name="Belikov S.I."/>
            <person name="Petrushin I.S."/>
        </authorList>
    </citation>
    <scope>NUCLEOTIDE SEQUENCE [LARGE SCALE GENOMIC DNA]</scope>
    <source>
        <strain evidence="3 4">PLB02</strain>
    </source>
</reference>
<accession>A0AAJ4MN29</accession>
<dbReference type="AlphaFoldDB" id="A0AAJ4MN29"/>
<name>A0AAJ4MN29_9BURK</name>
<feature type="domain" description="FecR N-terminal" evidence="2">
    <location>
        <begin position="16"/>
        <end position="60"/>
    </location>
</feature>
<dbReference type="RefSeq" id="WP_151094896.1">
    <property type="nucleotide sequence ID" value="NZ_CP071520.1"/>
</dbReference>
<gene>
    <name evidence="3" type="ORF">J3P46_14275</name>
</gene>
<evidence type="ECO:0000313" key="3">
    <source>
        <dbReference type="EMBL" id="QSX93945.1"/>
    </source>
</evidence>
<proteinExistence type="predicted"/>
<dbReference type="Pfam" id="PF16220">
    <property type="entry name" value="DUF4880"/>
    <property type="match status" value="1"/>
</dbReference>
<evidence type="ECO:0000313" key="4">
    <source>
        <dbReference type="Proteomes" id="UP000662821"/>
    </source>
</evidence>
<dbReference type="PANTHER" id="PTHR30273">
    <property type="entry name" value="PERIPLASMIC SIGNAL SENSOR AND SIGMA FACTOR ACTIVATOR FECR-RELATED"/>
    <property type="match status" value="1"/>
</dbReference>
<dbReference type="InterPro" id="IPR012373">
    <property type="entry name" value="Ferrdict_sens_TM"/>
</dbReference>
<protein>
    <submittedName>
        <fullName evidence="3">FecR family protein</fullName>
    </submittedName>
</protein>
<dbReference type="GO" id="GO:0016989">
    <property type="term" value="F:sigma factor antagonist activity"/>
    <property type="evidence" value="ECO:0007669"/>
    <property type="project" value="TreeGrafter"/>
</dbReference>
<feature type="domain" description="FecR protein" evidence="1">
    <location>
        <begin position="120"/>
        <end position="212"/>
    </location>
</feature>
<dbReference type="Gene3D" id="2.60.120.1440">
    <property type="match status" value="1"/>
</dbReference>
<dbReference type="InterPro" id="IPR032623">
    <property type="entry name" value="FecR_N"/>
</dbReference>